<organism evidence="1 2">
    <name type="scientific">Brassica cretica</name>
    <name type="common">Mustard</name>
    <dbReference type="NCBI Taxonomy" id="69181"/>
    <lineage>
        <taxon>Eukaryota</taxon>
        <taxon>Viridiplantae</taxon>
        <taxon>Streptophyta</taxon>
        <taxon>Embryophyta</taxon>
        <taxon>Tracheophyta</taxon>
        <taxon>Spermatophyta</taxon>
        <taxon>Magnoliopsida</taxon>
        <taxon>eudicotyledons</taxon>
        <taxon>Gunneridae</taxon>
        <taxon>Pentapetalae</taxon>
        <taxon>rosids</taxon>
        <taxon>malvids</taxon>
        <taxon>Brassicales</taxon>
        <taxon>Brassicaceae</taxon>
        <taxon>Brassiceae</taxon>
        <taxon>Brassica</taxon>
    </lineage>
</organism>
<reference evidence="1 2" key="1">
    <citation type="journal article" date="2020" name="BMC Genomics">
        <title>Intraspecific diversification of the crop wild relative Brassica cretica Lam. using demographic model selection.</title>
        <authorList>
            <person name="Kioukis A."/>
            <person name="Michalopoulou V.A."/>
            <person name="Briers L."/>
            <person name="Pirintsos S."/>
            <person name="Studholme D.J."/>
            <person name="Pavlidis P."/>
            <person name="Sarris P.F."/>
        </authorList>
    </citation>
    <scope>NUCLEOTIDE SEQUENCE [LARGE SCALE GENOMIC DNA]</scope>
    <source>
        <strain evidence="2">cv. PFS-1207/04</strain>
    </source>
</reference>
<comment type="caution">
    <text evidence="1">The sequence shown here is derived from an EMBL/GenBank/DDBJ whole genome shotgun (WGS) entry which is preliminary data.</text>
</comment>
<name>A0ABQ7DKV7_BRACR</name>
<dbReference type="EMBL" id="QGKV02000649">
    <property type="protein sequence ID" value="KAF3577990.1"/>
    <property type="molecule type" value="Genomic_DNA"/>
</dbReference>
<evidence type="ECO:0000313" key="1">
    <source>
        <dbReference type="EMBL" id="KAF3577990.1"/>
    </source>
</evidence>
<dbReference type="Proteomes" id="UP000266723">
    <property type="component" value="Unassembled WGS sequence"/>
</dbReference>
<accession>A0ABQ7DKV7</accession>
<proteinExistence type="predicted"/>
<gene>
    <name evidence="1" type="ORF">DY000_02030809</name>
</gene>
<protein>
    <submittedName>
        <fullName evidence="1">Uncharacterized protein</fullName>
    </submittedName>
</protein>
<keyword evidence="2" id="KW-1185">Reference proteome</keyword>
<evidence type="ECO:0000313" key="2">
    <source>
        <dbReference type="Proteomes" id="UP000266723"/>
    </source>
</evidence>
<sequence>MTGGPTVYQGSGALHDGLTADLQAGLASRDLYKLATGHLKQQRVRNRVSLRMAPDACAATPRAPHGWLHDLLTCKVTPRPLPVWMHRNTSCLADPPRAPHVYLHV</sequence>